<dbReference type="Gene3D" id="3.30.70.270">
    <property type="match status" value="1"/>
</dbReference>
<dbReference type="EMBL" id="BARW01038623">
    <property type="protein sequence ID" value="GAJ23883.1"/>
    <property type="molecule type" value="Genomic_DNA"/>
</dbReference>
<dbReference type="PANTHER" id="PTHR45138">
    <property type="entry name" value="REGULATORY COMPONENTS OF SENSORY TRANSDUCTION SYSTEM"/>
    <property type="match status" value="1"/>
</dbReference>
<dbReference type="SMART" id="SM00267">
    <property type="entry name" value="GGDEF"/>
    <property type="match status" value="1"/>
</dbReference>
<dbReference type="Pfam" id="PF00990">
    <property type="entry name" value="GGDEF"/>
    <property type="match status" value="1"/>
</dbReference>
<dbReference type="CDD" id="cd01949">
    <property type="entry name" value="GGDEF"/>
    <property type="match status" value="1"/>
</dbReference>
<gene>
    <name evidence="2" type="ORF">S12H4_59211</name>
</gene>
<accession>X1V2A1</accession>
<dbReference type="AlphaFoldDB" id="X1V2A1"/>
<reference evidence="2" key="1">
    <citation type="journal article" date="2014" name="Front. Microbiol.">
        <title>High frequency of phylogenetically diverse reductive dehalogenase-homologous genes in deep subseafloor sedimentary metagenomes.</title>
        <authorList>
            <person name="Kawai M."/>
            <person name="Futagami T."/>
            <person name="Toyoda A."/>
            <person name="Takaki Y."/>
            <person name="Nishi S."/>
            <person name="Hori S."/>
            <person name="Arai W."/>
            <person name="Tsubouchi T."/>
            <person name="Morono Y."/>
            <person name="Uchiyama I."/>
            <person name="Ito T."/>
            <person name="Fujiyama A."/>
            <person name="Inagaki F."/>
            <person name="Takami H."/>
        </authorList>
    </citation>
    <scope>NUCLEOTIDE SEQUENCE</scope>
    <source>
        <strain evidence="2">Expedition CK06-06</strain>
    </source>
</reference>
<dbReference type="GO" id="GO:1902201">
    <property type="term" value="P:negative regulation of bacterial-type flagellum-dependent cell motility"/>
    <property type="evidence" value="ECO:0007669"/>
    <property type="project" value="TreeGrafter"/>
</dbReference>
<dbReference type="GO" id="GO:0005886">
    <property type="term" value="C:plasma membrane"/>
    <property type="evidence" value="ECO:0007669"/>
    <property type="project" value="TreeGrafter"/>
</dbReference>
<evidence type="ECO:0000259" key="1">
    <source>
        <dbReference type="PROSITE" id="PS50887"/>
    </source>
</evidence>
<dbReference type="InterPro" id="IPR043128">
    <property type="entry name" value="Rev_trsase/Diguanyl_cyclase"/>
</dbReference>
<dbReference type="GO" id="GO:0052621">
    <property type="term" value="F:diguanylate cyclase activity"/>
    <property type="evidence" value="ECO:0007669"/>
    <property type="project" value="TreeGrafter"/>
</dbReference>
<dbReference type="FunFam" id="3.30.70.270:FF:000001">
    <property type="entry name" value="Diguanylate cyclase domain protein"/>
    <property type="match status" value="1"/>
</dbReference>
<evidence type="ECO:0000313" key="2">
    <source>
        <dbReference type="EMBL" id="GAJ23883.1"/>
    </source>
</evidence>
<dbReference type="NCBIfam" id="TIGR00254">
    <property type="entry name" value="GGDEF"/>
    <property type="match status" value="1"/>
</dbReference>
<sequence>ADHSIIAINNAVLHKKIKELSITDGLTDLYVYRFFQSKLDEELRRAQRYQESLSLIMMDIDGFKSINDSYGHIAGDEALKEVAQILKKICREVDIIARYGGEEFTIILPTTDKEGAFYVAERIRKAIKNYEFKSPREEPIRLTVSCGVVSYPESAKEKEALIKKVE</sequence>
<feature type="non-terminal residue" evidence="2">
    <location>
        <position position="166"/>
    </location>
</feature>
<feature type="non-terminal residue" evidence="2">
    <location>
        <position position="1"/>
    </location>
</feature>
<dbReference type="InterPro" id="IPR029787">
    <property type="entry name" value="Nucleotide_cyclase"/>
</dbReference>
<comment type="caution">
    <text evidence="2">The sequence shown here is derived from an EMBL/GenBank/DDBJ whole genome shotgun (WGS) entry which is preliminary data.</text>
</comment>
<protein>
    <recommendedName>
        <fullName evidence="1">GGDEF domain-containing protein</fullName>
    </recommendedName>
</protein>
<name>X1V2A1_9ZZZZ</name>
<dbReference type="PANTHER" id="PTHR45138:SF9">
    <property type="entry name" value="DIGUANYLATE CYCLASE DGCM-RELATED"/>
    <property type="match status" value="1"/>
</dbReference>
<organism evidence="2">
    <name type="scientific">marine sediment metagenome</name>
    <dbReference type="NCBI Taxonomy" id="412755"/>
    <lineage>
        <taxon>unclassified sequences</taxon>
        <taxon>metagenomes</taxon>
        <taxon>ecological metagenomes</taxon>
    </lineage>
</organism>
<dbReference type="PROSITE" id="PS50887">
    <property type="entry name" value="GGDEF"/>
    <property type="match status" value="1"/>
</dbReference>
<dbReference type="InterPro" id="IPR050469">
    <property type="entry name" value="Diguanylate_Cyclase"/>
</dbReference>
<proteinExistence type="predicted"/>
<feature type="domain" description="GGDEF" evidence="1">
    <location>
        <begin position="51"/>
        <end position="166"/>
    </location>
</feature>
<dbReference type="SUPFAM" id="SSF55073">
    <property type="entry name" value="Nucleotide cyclase"/>
    <property type="match status" value="1"/>
</dbReference>
<dbReference type="InterPro" id="IPR000160">
    <property type="entry name" value="GGDEF_dom"/>
</dbReference>
<dbReference type="GO" id="GO:0043709">
    <property type="term" value="P:cell adhesion involved in single-species biofilm formation"/>
    <property type="evidence" value="ECO:0007669"/>
    <property type="project" value="TreeGrafter"/>
</dbReference>